<dbReference type="STRING" id="6832.A0A553NV13"/>
<protein>
    <recommendedName>
        <fullName evidence="7">Tropomodulin</fullName>
    </recommendedName>
</protein>
<evidence type="ECO:0008006" key="7">
    <source>
        <dbReference type="Google" id="ProtNLM"/>
    </source>
</evidence>
<dbReference type="GO" id="GO:0007015">
    <property type="term" value="P:actin filament organization"/>
    <property type="evidence" value="ECO:0007669"/>
    <property type="project" value="TreeGrafter"/>
</dbReference>
<keyword evidence="6" id="KW-1185">Reference proteome</keyword>
<keyword evidence="3" id="KW-0206">Cytoskeleton</keyword>
<sequence length="434" mass="49043">MTTFQSTYESVETFESVTTTKTSRRSSIRSRRSSRRSSNVARKESSNPGKTKSVKVKPKINLEKLEPPIWSNQSPFNDKISPMKVSLEDVDELIASLSAAEIEELALVDPDDSSMPPSMRCLYNCEKDATGDIDRSAMLRDLHEKAVKTPDIEDQVKFVPGLLRGKKFVPKEDDTINLKEDMSENAAQMDEIQDVELSTLLENAAEYDEYIANATDLELREVADILGLTYQNDCLATELKRYPDPPPNDSNVNEIIQRVQSNDPDLIEINLNNIKGIGATQWQKLFDGLAKNDHVESLTAANCDISDTIAQLICECLHANQSLRFLTLDSNSISGEMILKLIQATSQRKTLEELRVSNQLNCKYLGNRIETEISQVLSETQQLVKLGLTMEFRDTLNRTAVQLQRNLDQRRQTEQQKKVTLRLDRTKGPTIEDE</sequence>
<accession>A0A553NV13</accession>
<dbReference type="Pfam" id="PF03250">
    <property type="entry name" value="Tropomodulin"/>
    <property type="match status" value="1"/>
</dbReference>
<dbReference type="OMA" id="CDLAXVV"/>
<feature type="region of interest" description="Disordered" evidence="4">
    <location>
        <begin position="13"/>
        <end position="55"/>
    </location>
</feature>
<dbReference type="GO" id="GO:0051694">
    <property type="term" value="P:pointed-end actin filament capping"/>
    <property type="evidence" value="ECO:0007669"/>
    <property type="project" value="InterPro"/>
</dbReference>
<gene>
    <name evidence="5" type="ORF">TCAL_07247</name>
</gene>
<dbReference type="InterPro" id="IPR004934">
    <property type="entry name" value="TMOD"/>
</dbReference>
<dbReference type="GO" id="GO:0005523">
    <property type="term" value="F:tropomyosin binding"/>
    <property type="evidence" value="ECO:0007669"/>
    <property type="project" value="InterPro"/>
</dbReference>
<dbReference type="GO" id="GO:0030239">
    <property type="term" value="P:myofibril assembly"/>
    <property type="evidence" value="ECO:0007669"/>
    <property type="project" value="TreeGrafter"/>
</dbReference>
<dbReference type="Gene3D" id="3.80.10.10">
    <property type="entry name" value="Ribonuclease Inhibitor"/>
    <property type="match status" value="1"/>
</dbReference>
<dbReference type="PANTHER" id="PTHR10901">
    <property type="entry name" value="TROPOMODULIN"/>
    <property type="match status" value="1"/>
</dbReference>
<comment type="subcellular location">
    <subcellularLocation>
        <location evidence="1">Cytoplasm</location>
        <location evidence="1">Cytoskeleton</location>
    </subcellularLocation>
</comment>
<dbReference type="InterPro" id="IPR032675">
    <property type="entry name" value="LRR_dom_sf"/>
</dbReference>
<dbReference type="AlphaFoldDB" id="A0A553NV13"/>
<feature type="compositionally biased region" description="Basic residues" evidence="4">
    <location>
        <begin position="22"/>
        <end position="35"/>
    </location>
</feature>
<name>A0A553NV13_TIGCA</name>
<dbReference type="Proteomes" id="UP000318571">
    <property type="component" value="Chromosome 1"/>
</dbReference>
<keyword evidence="2" id="KW-0963">Cytoplasm</keyword>
<evidence type="ECO:0000256" key="2">
    <source>
        <dbReference type="ARBA" id="ARBA00022490"/>
    </source>
</evidence>
<feature type="region of interest" description="Disordered" evidence="4">
    <location>
        <begin position="407"/>
        <end position="434"/>
    </location>
</feature>
<evidence type="ECO:0000256" key="3">
    <source>
        <dbReference type="ARBA" id="ARBA00023212"/>
    </source>
</evidence>
<evidence type="ECO:0000313" key="5">
    <source>
        <dbReference type="EMBL" id="TRY69269.1"/>
    </source>
</evidence>
<dbReference type="PANTHER" id="PTHR10901:SF6">
    <property type="entry name" value="TROPOMODULIN, ISOFORM N"/>
    <property type="match status" value="1"/>
</dbReference>
<dbReference type="SUPFAM" id="SSF52047">
    <property type="entry name" value="RNI-like"/>
    <property type="match status" value="1"/>
</dbReference>
<comment type="caution">
    <text evidence="5">The sequence shown here is derived from an EMBL/GenBank/DDBJ whole genome shotgun (WGS) entry which is preliminary data.</text>
</comment>
<proteinExistence type="predicted"/>
<evidence type="ECO:0000256" key="4">
    <source>
        <dbReference type="SAM" id="MobiDB-lite"/>
    </source>
</evidence>
<feature type="compositionally biased region" description="Basic and acidic residues" evidence="4">
    <location>
        <begin position="407"/>
        <end position="427"/>
    </location>
</feature>
<evidence type="ECO:0000256" key="1">
    <source>
        <dbReference type="ARBA" id="ARBA00004245"/>
    </source>
</evidence>
<reference evidence="5 6" key="1">
    <citation type="journal article" date="2018" name="Nat. Ecol. Evol.">
        <title>Genomic signatures of mitonuclear coevolution across populations of Tigriopus californicus.</title>
        <authorList>
            <person name="Barreto F.S."/>
            <person name="Watson E.T."/>
            <person name="Lima T.G."/>
            <person name="Willett C.S."/>
            <person name="Edmands S."/>
            <person name="Li W."/>
            <person name="Burton R.S."/>
        </authorList>
    </citation>
    <scope>NUCLEOTIDE SEQUENCE [LARGE SCALE GENOMIC DNA]</scope>
    <source>
        <strain evidence="5 6">San Diego</strain>
    </source>
</reference>
<organism evidence="5 6">
    <name type="scientific">Tigriopus californicus</name>
    <name type="common">Marine copepod</name>
    <dbReference type="NCBI Taxonomy" id="6832"/>
    <lineage>
        <taxon>Eukaryota</taxon>
        <taxon>Metazoa</taxon>
        <taxon>Ecdysozoa</taxon>
        <taxon>Arthropoda</taxon>
        <taxon>Crustacea</taxon>
        <taxon>Multicrustacea</taxon>
        <taxon>Hexanauplia</taxon>
        <taxon>Copepoda</taxon>
        <taxon>Harpacticoida</taxon>
        <taxon>Harpacticidae</taxon>
        <taxon>Tigriopus</taxon>
    </lineage>
</organism>
<dbReference type="OrthoDB" id="2163268at2759"/>
<dbReference type="GO" id="GO:0030016">
    <property type="term" value="C:myofibril"/>
    <property type="evidence" value="ECO:0007669"/>
    <property type="project" value="TreeGrafter"/>
</dbReference>
<dbReference type="EMBL" id="VCGU01000010">
    <property type="protein sequence ID" value="TRY69269.1"/>
    <property type="molecule type" value="Genomic_DNA"/>
</dbReference>
<evidence type="ECO:0000313" key="6">
    <source>
        <dbReference type="Proteomes" id="UP000318571"/>
    </source>
</evidence>
<dbReference type="GO" id="GO:0005856">
    <property type="term" value="C:cytoskeleton"/>
    <property type="evidence" value="ECO:0007669"/>
    <property type="project" value="UniProtKB-SubCell"/>
</dbReference>